<proteinExistence type="predicted"/>
<protein>
    <submittedName>
        <fullName evidence="1">Uncharacterized protein</fullName>
    </submittedName>
</protein>
<gene>
    <name evidence="1" type="ORF">CCMA1212_003422</name>
</gene>
<accession>A0ABY2H9I4</accession>
<dbReference type="EMBL" id="PPTA01000004">
    <property type="protein sequence ID" value="TFB04319.1"/>
    <property type="molecule type" value="Genomic_DNA"/>
</dbReference>
<name>A0ABY2H9I4_9HYPO</name>
<dbReference type="RefSeq" id="XP_073560520.1">
    <property type="nucleotide sequence ID" value="XM_073700771.1"/>
</dbReference>
<keyword evidence="2" id="KW-1185">Reference proteome</keyword>
<evidence type="ECO:0000313" key="2">
    <source>
        <dbReference type="Proteomes" id="UP001642720"/>
    </source>
</evidence>
<dbReference type="GeneID" id="300575221"/>
<reference evidence="1 2" key="1">
    <citation type="submission" date="2018-01" db="EMBL/GenBank/DDBJ databases">
        <title>Genome characterization of the sugarcane-associated fungus Trichoderma ghanense CCMA-1212 and their application in lignocelulose bioconversion.</title>
        <authorList>
            <person name="Steindorff A.S."/>
            <person name="Mendes T.D."/>
            <person name="Vilela E.S.D."/>
            <person name="Rodrigues D.S."/>
            <person name="Formighieri E.F."/>
            <person name="Melo I.S."/>
            <person name="Favaro L.C.L."/>
        </authorList>
    </citation>
    <scope>NUCLEOTIDE SEQUENCE [LARGE SCALE GENOMIC DNA]</scope>
    <source>
        <strain evidence="1 2">CCMA-1212</strain>
    </source>
</reference>
<dbReference type="Proteomes" id="UP001642720">
    <property type="component" value="Unassembled WGS sequence"/>
</dbReference>
<organism evidence="1 2">
    <name type="scientific">Trichoderma ghanense</name>
    <dbReference type="NCBI Taxonomy" id="65468"/>
    <lineage>
        <taxon>Eukaryota</taxon>
        <taxon>Fungi</taxon>
        <taxon>Dikarya</taxon>
        <taxon>Ascomycota</taxon>
        <taxon>Pezizomycotina</taxon>
        <taxon>Sordariomycetes</taxon>
        <taxon>Hypocreomycetidae</taxon>
        <taxon>Hypocreales</taxon>
        <taxon>Hypocreaceae</taxon>
        <taxon>Trichoderma</taxon>
    </lineage>
</organism>
<evidence type="ECO:0000313" key="1">
    <source>
        <dbReference type="EMBL" id="TFB04319.1"/>
    </source>
</evidence>
<comment type="caution">
    <text evidence="1">The sequence shown here is derived from an EMBL/GenBank/DDBJ whole genome shotgun (WGS) entry which is preliminary data.</text>
</comment>
<sequence length="143" mass="15940">MSPVAPQGQGEADSLNWPASCRSQRTTTCSRMVVEGAKARRHSAGFWGIGLKARDKLGKRRACLGDDPRSTIVHLSRLSQPGSGWVLDASSNVWWEGLYRRRYRRHRAEVPLTVQSVEAGYRLWKAPGGTVTVKTRSKRLPVL</sequence>